<reference evidence="3 4" key="1">
    <citation type="submission" date="2020-07" db="EMBL/GenBank/DDBJ databases">
        <title>Comparative genomics of pyrophilous fungi reveals a link between fire events and developmental genes.</title>
        <authorList>
            <consortium name="DOE Joint Genome Institute"/>
            <person name="Steindorff A.S."/>
            <person name="Carver A."/>
            <person name="Calhoun S."/>
            <person name="Stillman K."/>
            <person name="Liu H."/>
            <person name="Lipzen A."/>
            <person name="Pangilinan J."/>
            <person name="Labutti K."/>
            <person name="Bruns T.D."/>
            <person name="Grigoriev I.V."/>
        </authorList>
    </citation>
    <scope>NUCLEOTIDE SEQUENCE [LARGE SCALE GENOMIC DNA]</scope>
    <source>
        <strain evidence="3 4">CBS 144469</strain>
    </source>
</reference>
<organism evidence="3 4">
    <name type="scientific">Ephemerocybe angulata</name>
    <dbReference type="NCBI Taxonomy" id="980116"/>
    <lineage>
        <taxon>Eukaryota</taxon>
        <taxon>Fungi</taxon>
        <taxon>Dikarya</taxon>
        <taxon>Basidiomycota</taxon>
        <taxon>Agaricomycotina</taxon>
        <taxon>Agaricomycetes</taxon>
        <taxon>Agaricomycetidae</taxon>
        <taxon>Agaricales</taxon>
        <taxon>Agaricineae</taxon>
        <taxon>Psathyrellaceae</taxon>
        <taxon>Ephemerocybe</taxon>
    </lineage>
</organism>
<keyword evidence="4" id="KW-1185">Reference proteome</keyword>
<dbReference type="Pfam" id="PF09423">
    <property type="entry name" value="PhoD"/>
    <property type="match status" value="1"/>
</dbReference>
<feature type="domain" description="PhoD-like phosphatase metallophosphatase" evidence="2">
    <location>
        <begin position="323"/>
        <end position="391"/>
    </location>
</feature>
<dbReference type="EMBL" id="JACGCI010000003">
    <property type="protein sequence ID" value="KAF6764933.1"/>
    <property type="molecule type" value="Genomic_DNA"/>
</dbReference>
<accession>A0A8H6II92</accession>
<feature type="region of interest" description="Disordered" evidence="1">
    <location>
        <begin position="53"/>
        <end position="74"/>
    </location>
</feature>
<evidence type="ECO:0000313" key="4">
    <source>
        <dbReference type="Proteomes" id="UP000521943"/>
    </source>
</evidence>
<dbReference type="OrthoDB" id="2100241at2759"/>
<dbReference type="Proteomes" id="UP000521943">
    <property type="component" value="Unassembled WGS sequence"/>
</dbReference>
<dbReference type="AlphaFoldDB" id="A0A8H6II92"/>
<protein>
    <submittedName>
        <fullName evidence="3">Alkaline phosphatase</fullName>
    </submittedName>
</protein>
<name>A0A8H6II92_9AGAR</name>
<comment type="caution">
    <text evidence="3">The sequence shown here is derived from an EMBL/GenBank/DDBJ whole genome shotgun (WGS) entry which is preliminary data.</text>
</comment>
<evidence type="ECO:0000256" key="1">
    <source>
        <dbReference type="SAM" id="MobiDB-lite"/>
    </source>
</evidence>
<dbReference type="PANTHER" id="PTHR43606">
    <property type="entry name" value="PHOSPHATASE, PUTATIVE (AFU_ORTHOLOGUE AFUA_6G08710)-RELATED"/>
    <property type="match status" value="1"/>
</dbReference>
<evidence type="ECO:0000259" key="2">
    <source>
        <dbReference type="Pfam" id="PF09423"/>
    </source>
</evidence>
<dbReference type="InterPro" id="IPR038607">
    <property type="entry name" value="PhoD-like_sf"/>
</dbReference>
<sequence>MRRQSRCPHILYPAQDLSPISSSGSSRPVSPVPVLPALYISYLASFILSAPEPKPDDVHDPDSKKPAVPVKRDDEDPSGLLAVLLSLTTRSRLPNITNVVINTLLLLASIDLALNPIIYPEQDVVFSRVGAVYPDAAKIMVRYPGAENATQEVQLLYREASATAWKDGPYLSLSKEHDWVKVTKLEKLWPNTDYEYTFASSDGVVLQYPKPPIRFQTFPDSRLGAGSRFKFVVSSCITPNFPYKGPLNRLTIEGFDLLAKSFEHPSGIPASPSVTEKLVENLEDALELSENVTNMTTNTTTENESAPVEEEVESTSFVSRVLPKFMLFLGDFIYADVPINFGEDEDSYLRLYRRNYASPSFRKIYEHIPMLHAYDDHEIKNNWGGDGKDLAPYPDASNAFKLYNWCRQLRLSHFPASTISLSPTATPRSSSLTRAATARTSNPLRHSSARSFNSWLAKVNTTATFKFIRDLRALYLVVGPLTAVRDSWGGYEAEKTQILLDLHSVPNVFVLSGDRHEFAAIEFVGPTNGSTLNMESKDVVTRTRTEVVLSEEGPEVQTFEEEVPRERVVKSTIEIDTTDKDRPLLRLETWIDGKVAYEAETVGTPVKGSLLGSALVQVPDTIKNLLEMIGFQKQWF</sequence>
<dbReference type="Gene3D" id="3.60.21.70">
    <property type="entry name" value="PhoD-like phosphatase"/>
    <property type="match status" value="1"/>
</dbReference>
<dbReference type="InterPro" id="IPR018946">
    <property type="entry name" value="PhoD-like_MPP"/>
</dbReference>
<proteinExistence type="predicted"/>
<dbReference type="CDD" id="cd07389">
    <property type="entry name" value="MPP_PhoD"/>
    <property type="match status" value="1"/>
</dbReference>
<dbReference type="PANTHER" id="PTHR43606:SF2">
    <property type="entry name" value="ALKALINE PHOSPHATASE FAMILY PROTEIN (AFU_ORTHOLOGUE AFUA_5G03860)"/>
    <property type="match status" value="1"/>
</dbReference>
<evidence type="ECO:0000313" key="3">
    <source>
        <dbReference type="EMBL" id="KAF6764933.1"/>
    </source>
</evidence>
<dbReference type="InterPro" id="IPR052900">
    <property type="entry name" value="Phospholipid_Metab_Enz"/>
</dbReference>
<gene>
    <name evidence="3" type="ORF">DFP72DRAFT_1120781</name>
</gene>
<feature type="region of interest" description="Disordered" evidence="1">
    <location>
        <begin position="422"/>
        <end position="446"/>
    </location>
</feature>